<dbReference type="InterPro" id="IPR051682">
    <property type="entry name" value="Mito_Persulfide_Diox"/>
</dbReference>
<accession>S7ZYW7</accession>
<dbReference type="CDD" id="cd07724">
    <property type="entry name" value="POD-like_MBL-fold"/>
    <property type="match status" value="1"/>
</dbReference>
<keyword evidence="4" id="KW-1185">Reference proteome</keyword>
<dbReference type="PANTHER" id="PTHR43084">
    <property type="entry name" value="PERSULFIDE DIOXYGENASE ETHE1"/>
    <property type="match status" value="1"/>
</dbReference>
<dbReference type="eggNOG" id="KOG0814">
    <property type="taxonomic scope" value="Eukaryota"/>
</dbReference>
<organism evidence="3 4">
    <name type="scientific">Penicillium oxalicum (strain 114-2 / CGMCC 5302)</name>
    <name type="common">Penicillium decumbens</name>
    <dbReference type="NCBI Taxonomy" id="933388"/>
    <lineage>
        <taxon>Eukaryota</taxon>
        <taxon>Fungi</taxon>
        <taxon>Dikarya</taxon>
        <taxon>Ascomycota</taxon>
        <taxon>Pezizomycotina</taxon>
        <taxon>Eurotiomycetes</taxon>
        <taxon>Eurotiomycetidae</taxon>
        <taxon>Eurotiales</taxon>
        <taxon>Aspergillaceae</taxon>
        <taxon>Penicillium</taxon>
    </lineage>
</organism>
<dbReference type="SMART" id="SM00849">
    <property type="entry name" value="Lactamase_B"/>
    <property type="match status" value="1"/>
</dbReference>
<evidence type="ECO:0000256" key="1">
    <source>
        <dbReference type="ARBA" id="ARBA00022723"/>
    </source>
</evidence>
<name>S7ZYW7_PENO1</name>
<dbReference type="SUPFAM" id="SSF56281">
    <property type="entry name" value="Metallo-hydrolase/oxidoreductase"/>
    <property type="match status" value="1"/>
</dbReference>
<dbReference type="InterPro" id="IPR036866">
    <property type="entry name" value="RibonucZ/Hydroxyglut_hydro"/>
</dbReference>
<evidence type="ECO:0000313" key="4">
    <source>
        <dbReference type="Proteomes" id="UP000019376"/>
    </source>
</evidence>
<keyword evidence="1" id="KW-0479">Metal-binding</keyword>
<dbReference type="GO" id="GO:0046872">
    <property type="term" value="F:metal ion binding"/>
    <property type="evidence" value="ECO:0007669"/>
    <property type="project" value="UniProtKB-KW"/>
</dbReference>
<dbReference type="STRING" id="933388.S7ZYW7"/>
<reference evidence="3 4" key="1">
    <citation type="journal article" date="2013" name="PLoS ONE">
        <title>Genomic and secretomic analyses reveal unique features of the lignocellulolytic enzyme system of Penicillium decumbens.</title>
        <authorList>
            <person name="Liu G."/>
            <person name="Zhang L."/>
            <person name="Wei X."/>
            <person name="Zou G."/>
            <person name="Qin Y."/>
            <person name="Ma L."/>
            <person name="Li J."/>
            <person name="Zheng H."/>
            <person name="Wang S."/>
            <person name="Wang C."/>
            <person name="Xun L."/>
            <person name="Zhao G.-P."/>
            <person name="Zhou Z."/>
            <person name="Qu Y."/>
        </authorList>
    </citation>
    <scope>NUCLEOTIDE SEQUENCE [LARGE SCALE GENOMIC DNA]</scope>
    <source>
        <strain evidence="4">114-2 / CGMCC 5302</strain>
    </source>
</reference>
<dbReference type="InterPro" id="IPR044528">
    <property type="entry name" value="POD-like_MBL-fold"/>
</dbReference>
<gene>
    <name evidence="3" type="ORF">PDE_08968</name>
</gene>
<dbReference type="PANTHER" id="PTHR43084:SF1">
    <property type="entry name" value="PERSULFIDE DIOXYGENASE ETHE1, MITOCHONDRIAL"/>
    <property type="match status" value="1"/>
</dbReference>
<evidence type="ECO:0000259" key="2">
    <source>
        <dbReference type="SMART" id="SM00849"/>
    </source>
</evidence>
<dbReference type="Proteomes" id="UP000019376">
    <property type="component" value="Unassembled WGS sequence"/>
</dbReference>
<dbReference type="HOGENOM" id="CLU_030571_6_1_1"/>
<dbReference type="EMBL" id="KB644415">
    <property type="protein sequence ID" value="EPS34006.1"/>
    <property type="molecule type" value="Genomic_DNA"/>
</dbReference>
<dbReference type="AlphaFoldDB" id="S7ZYW7"/>
<dbReference type="OrthoDB" id="449487at2759"/>
<evidence type="ECO:0000313" key="3">
    <source>
        <dbReference type="EMBL" id="EPS34006.1"/>
    </source>
</evidence>
<dbReference type="PhylomeDB" id="S7ZYW7"/>
<dbReference type="GO" id="GO:0070813">
    <property type="term" value="P:hydrogen sulfide metabolic process"/>
    <property type="evidence" value="ECO:0007669"/>
    <property type="project" value="TreeGrafter"/>
</dbReference>
<proteinExistence type="predicted"/>
<dbReference type="GO" id="GO:0050313">
    <property type="term" value="F:sulfur dioxygenase activity"/>
    <property type="evidence" value="ECO:0007669"/>
    <property type="project" value="InterPro"/>
</dbReference>
<dbReference type="Pfam" id="PF00753">
    <property type="entry name" value="Lactamase_B"/>
    <property type="match status" value="1"/>
</dbReference>
<protein>
    <recommendedName>
        <fullName evidence="2">Metallo-beta-lactamase domain-containing protein</fullName>
    </recommendedName>
</protein>
<sequence>MSSQQVQPGPAGPTTIHQQPIVHNVFERNTGTWQYVVVDPATAKAVIIDPVLDYDPCTQNITSASADALLALVKEKGYTIEMILETHAHADHLTSSSYLQKKLASTQGFKPPIGIGKRIEQVQQTFGPRYGLAPDEWAGVFDKLFDDDEVTPVGQMMVKAMHLPGHTPDHLGYQIGDNVFCGDSLFHADIGSARCDFPGGDASHLFESGRKLLSLEDHVKIWPGHDYPPAGGREPVAWMTVADQRQQNQHLRDRVTRDEFVKMRRQRDAHLKAPRLLHQSLQINIRAGRLPKLEESGHRLLRLPLNLNGLDW</sequence>
<dbReference type="InterPro" id="IPR001279">
    <property type="entry name" value="Metallo-B-lactamas"/>
</dbReference>
<dbReference type="FunFam" id="3.60.15.10:FF:000033">
    <property type="entry name" value="MBL fold metallo-hydrolase"/>
    <property type="match status" value="1"/>
</dbReference>
<feature type="domain" description="Metallo-beta-lactamase" evidence="2">
    <location>
        <begin position="31"/>
        <end position="225"/>
    </location>
</feature>
<dbReference type="Gene3D" id="3.60.15.10">
    <property type="entry name" value="Ribonuclease Z/Hydroxyacylglutathione hydrolase-like"/>
    <property type="match status" value="1"/>
</dbReference>
<dbReference type="GO" id="GO:0006749">
    <property type="term" value="P:glutathione metabolic process"/>
    <property type="evidence" value="ECO:0007669"/>
    <property type="project" value="InterPro"/>
</dbReference>